<protein>
    <recommendedName>
        <fullName evidence="3">Dihydrofolate reductase</fullName>
        <ecNumber evidence="2">1.5.1.3</ecNumber>
    </recommendedName>
</protein>
<dbReference type="CDD" id="cd00209">
    <property type="entry name" value="DHFR"/>
    <property type="match status" value="1"/>
</dbReference>
<evidence type="ECO:0000256" key="3">
    <source>
        <dbReference type="ARBA" id="ARBA00018886"/>
    </source>
</evidence>
<dbReference type="GO" id="GO:0046655">
    <property type="term" value="P:folic acid metabolic process"/>
    <property type="evidence" value="ECO:0007669"/>
    <property type="project" value="TreeGrafter"/>
</dbReference>
<dbReference type="GO" id="GO:0050661">
    <property type="term" value="F:NADP binding"/>
    <property type="evidence" value="ECO:0007669"/>
    <property type="project" value="InterPro"/>
</dbReference>
<evidence type="ECO:0000256" key="5">
    <source>
        <dbReference type="ARBA" id="ARBA00022857"/>
    </source>
</evidence>
<dbReference type="Gene3D" id="3.40.430.10">
    <property type="entry name" value="Dihydrofolate Reductase, subunit A"/>
    <property type="match status" value="1"/>
</dbReference>
<dbReference type="PROSITE" id="PS00075">
    <property type="entry name" value="DHFR_1"/>
    <property type="match status" value="1"/>
</dbReference>
<dbReference type="InterPro" id="IPR012259">
    <property type="entry name" value="DHFR"/>
</dbReference>
<dbReference type="GO" id="GO:0046654">
    <property type="term" value="P:tetrahydrofolate biosynthetic process"/>
    <property type="evidence" value="ECO:0007669"/>
    <property type="project" value="UniProtKB-UniPathway"/>
</dbReference>
<dbReference type="GO" id="GO:0005739">
    <property type="term" value="C:mitochondrion"/>
    <property type="evidence" value="ECO:0007669"/>
    <property type="project" value="TreeGrafter"/>
</dbReference>
<dbReference type="PANTHER" id="PTHR48069:SF3">
    <property type="entry name" value="DIHYDROFOLATE REDUCTASE"/>
    <property type="match status" value="1"/>
</dbReference>
<dbReference type="SUPFAM" id="SSF53597">
    <property type="entry name" value="Dihydrofolate reductase-like"/>
    <property type="match status" value="1"/>
</dbReference>
<feature type="region of interest" description="Disordered" evidence="8">
    <location>
        <begin position="119"/>
        <end position="152"/>
    </location>
</feature>
<name>A0A2V5IRZ6_9EURO</name>
<evidence type="ECO:0000256" key="7">
    <source>
        <dbReference type="RuleBase" id="RU004474"/>
    </source>
</evidence>
<dbReference type="PANTHER" id="PTHR48069">
    <property type="entry name" value="DIHYDROFOLATE REDUCTASE"/>
    <property type="match status" value="1"/>
</dbReference>
<feature type="domain" description="DHFR" evidence="9">
    <location>
        <begin position="7"/>
        <end position="273"/>
    </location>
</feature>
<dbReference type="InterPro" id="IPR024072">
    <property type="entry name" value="DHFR-like_dom_sf"/>
</dbReference>
<dbReference type="PRINTS" id="PR00070">
    <property type="entry name" value="DHFR"/>
</dbReference>
<evidence type="ECO:0000259" key="9">
    <source>
        <dbReference type="PROSITE" id="PS51330"/>
    </source>
</evidence>
<evidence type="ECO:0000256" key="8">
    <source>
        <dbReference type="SAM" id="MobiDB-lite"/>
    </source>
</evidence>
<sequence length="275" mass="30153">MPPRPAPLTLIVATTPIPTTPTSTTTTTTTTGHTNAPLRLGIGLNGTLPWPRIKTDMTFFARTTSRPPTSAPASSTNAILMGRKTYDSIPAALRPLGQRINAVITRSVDDVARRVQQDLDAKRRKDEAKWRAAAQGQGQGQGPTQTPQGPQTDAIVCAGLEESLTTLEARYGAADRLGRLFVIGGAEVYGAALRVTTRGVRIVMTFVEKVAFQEDRGQVFECDTFFPLDEELLQEKGWRRVSAREVSEWVGETVTDEWIVEGEVRVRMVGYERVD</sequence>
<dbReference type="GO" id="GO:0046452">
    <property type="term" value="P:dihydrofolate metabolic process"/>
    <property type="evidence" value="ECO:0007669"/>
    <property type="project" value="TreeGrafter"/>
</dbReference>
<evidence type="ECO:0000256" key="6">
    <source>
        <dbReference type="ARBA" id="ARBA00023002"/>
    </source>
</evidence>
<proteinExistence type="inferred from homology"/>
<feature type="compositionally biased region" description="Low complexity" evidence="8">
    <location>
        <begin position="132"/>
        <end position="152"/>
    </location>
</feature>
<comment type="pathway">
    <text evidence="1">Cofactor biosynthesis; tetrahydrofolate biosynthesis; 5,6,7,8-tetrahydrofolate from 7,8-dihydrofolate: step 1/1.</text>
</comment>
<keyword evidence="6" id="KW-0560">Oxidoreductase</keyword>
<organism evidence="10 11">
    <name type="scientific">Aspergillus indologenus CBS 114.80</name>
    <dbReference type="NCBI Taxonomy" id="1450541"/>
    <lineage>
        <taxon>Eukaryota</taxon>
        <taxon>Fungi</taxon>
        <taxon>Dikarya</taxon>
        <taxon>Ascomycota</taxon>
        <taxon>Pezizomycotina</taxon>
        <taxon>Eurotiomycetes</taxon>
        <taxon>Eurotiomycetidae</taxon>
        <taxon>Eurotiales</taxon>
        <taxon>Aspergillaceae</taxon>
        <taxon>Aspergillus</taxon>
        <taxon>Aspergillus subgen. Circumdati</taxon>
    </lineage>
</organism>
<dbReference type="AlphaFoldDB" id="A0A2V5IRZ6"/>
<dbReference type="GO" id="GO:0004146">
    <property type="term" value="F:dihydrofolate reductase activity"/>
    <property type="evidence" value="ECO:0007669"/>
    <property type="project" value="UniProtKB-EC"/>
</dbReference>
<dbReference type="GO" id="GO:0006730">
    <property type="term" value="P:one-carbon metabolic process"/>
    <property type="evidence" value="ECO:0007669"/>
    <property type="project" value="UniProtKB-KW"/>
</dbReference>
<accession>A0A2V5IRZ6</accession>
<keyword evidence="4" id="KW-0554">One-carbon metabolism</keyword>
<dbReference type="Proteomes" id="UP000248817">
    <property type="component" value="Unassembled WGS sequence"/>
</dbReference>
<dbReference type="EMBL" id="KZ825463">
    <property type="protein sequence ID" value="PYI36984.1"/>
    <property type="molecule type" value="Genomic_DNA"/>
</dbReference>
<evidence type="ECO:0000256" key="4">
    <source>
        <dbReference type="ARBA" id="ARBA00022563"/>
    </source>
</evidence>
<keyword evidence="5" id="KW-0521">NADP</keyword>
<evidence type="ECO:0000313" key="11">
    <source>
        <dbReference type="Proteomes" id="UP000248817"/>
    </source>
</evidence>
<evidence type="ECO:0000256" key="2">
    <source>
        <dbReference type="ARBA" id="ARBA00012856"/>
    </source>
</evidence>
<feature type="compositionally biased region" description="Basic and acidic residues" evidence="8">
    <location>
        <begin position="119"/>
        <end position="130"/>
    </location>
</feature>
<dbReference type="InterPro" id="IPR001796">
    <property type="entry name" value="DHFR_dom"/>
</dbReference>
<dbReference type="PROSITE" id="PS51330">
    <property type="entry name" value="DHFR_2"/>
    <property type="match status" value="1"/>
</dbReference>
<dbReference type="EC" id="1.5.1.3" evidence="2"/>
<dbReference type="UniPathway" id="UPA00077">
    <property type="reaction ID" value="UER00158"/>
</dbReference>
<reference evidence="10 11" key="1">
    <citation type="submission" date="2018-02" db="EMBL/GenBank/DDBJ databases">
        <title>The genomes of Aspergillus section Nigri reveals drivers in fungal speciation.</title>
        <authorList>
            <consortium name="DOE Joint Genome Institute"/>
            <person name="Vesth T.C."/>
            <person name="Nybo J."/>
            <person name="Theobald S."/>
            <person name="Brandl J."/>
            <person name="Frisvad J.C."/>
            <person name="Nielsen K.F."/>
            <person name="Lyhne E.K."/>
            <person name="Kogle M.E."/>
            <person name="Kuo A."/>
            <person name="Riley R."/>
            <person name="Clum A."/>
            <person name="Nolan M."/>
            <person name="Lipzen A."/>
            <person name="Salamov A."/>
            <person name="Henrissat B."/>
            <person name="Wiebenga A."/>
            <person name="De vries R.P."/>
            <person name="Grigoriev I.V."/>
            <person name="Mortensen U.H."/>
            <person name="Andersen M.R."/>
            <person name="Baker S.E."/>
        </authorList>
    </citation>
    <scope>NUCLEOTIDE SEQUENCE [LARGE SCALE GENOMIC DNA]</scope>
    <source>
        <strain evidence="10 11">CBS 114.80</strain>
    </source>
</reference>
<evidence type="ECO:0000313" key="10">
    <source>
        <dbReference type="EMBL" id="PYI36984.1"/>
    </source>
</evidence>
<dbReference type="InterPro" id="IPR017925">
    <property type="entry name" value="DHFR_CS"/>
</dbReference>
<gene>
    <name evidence="10" type="ORF">BP00DRAFT_421337</name>
</gene>
<comment type="similarity">
    <text evidence="7">Belongs to the dihydrofolate reductase family.</text>
</comment>
<keyword evidence="11" id="KW-1185">Reference proteome</keyword>
<evidence type="ECO:0000256" key="1">
    <source>
        <dbReference type="ARBA" id="ARBA00004903"/>
    </source>
</evidence>
<dbReference type="Pfam" id="PF00186">
    <property type="entry name" value="DHFR_1"/>
    <property type="match status" value="1"/>
</dbReference>